<protein>
    <submittedName>
        <fullName evidence="1">Uncharacterized protein</fullName>
    </submittedName>
</protein>
<comment type="caution">
    <text evidence="1">The sequence shown here is derived from an EMBL/GenBank/DDBJ whole genome shotgun (WGS) entry which is preliminary data.</text>
</comment>
<gene>
    <name evidence="1" type="ORF">CON36_33240</name>
</gene>
<reference evidence="1 2" key="1">
    <citation type="submission" date="2017-09" db="EMBL/GenBank/DDBJ databases">
        <title>Large-scale bioinformatics analysis of Bacillus genomes uncovers conserved roles of natural products in bacterial physiology.</title>
        <authorList>
            <consortium name="Agbiome Team Llc"/>
            <person name="Bleich R.M."/>
            <person name="Grubbs K.J."/>
            <person name="Santa Maria K.C."/>
            <person name="Allen S.E."/>
            <person name="Farag S."/>
            <person name="Shank E.A."/>
            <person name="Bowers A."/>
        </authorList>
    </citation>
    <scope>NUCLEOTIDE SEQUENCE [LARGE SCALE GENOMIC DNA]</scope>
    <source>
        <strain evidence="1 2">AFS092789</strain>
    </source>
</reference>
<dbReference type="EMBL" id="NVMX01000167">
    <property type="protein sequence ID" value="PDZ94541.1"/>
    <property type="molecule type" value="Genomic_DNA"/>
</dbReference>
<accession>A0A9X6SSX6</accession>
<feature type="non-terminal residue" evidence="1">
    <location>
        <position position="184"/>
    </location>
</feature>
<dbReference type="Proteomes" id="UP000219922">
    <property type="component" value="Unassembled WGS sequence"/>
</dbReference>
<dbReference type="AlphaFoldDB" id="A0A9X6SSX6"/>
<evidence type="ECO:0000313" key="2">
    <source>
        <dbReference type="Proteomes" id="UP000219922"/>
    </source>
</evidence>
<name>A0A9X6SSX6_BACCE</name>
<proteinExistence type="predicted"/>
<dbReference type="RefSeq" id="WP_098006918.1">
    <property type="nucleotide sequence ID" value="NZ_NVMX01000167.1"/>
</dbReference>
<organism evidence="1 2">
    <name type="scientific">Bacillus cereus</name>
    <dbReference type="NCBI Taxonomy" id="1396"/>
    <lineage>
        <taxon>Bacteria</taxon>
        <taxon>Bacillati</taxon>
        <taxon>Bacillota</taxon>
        <taxon>Bacilli</taxon>
        <taxon>Bacillales</taxon>
        <taxon>Bacillaceae</taxon>
        <taxon>Bacillus</taxon>
        <taxon>Bacillus cereus group</taxon>
    </lineage>
</organism>
<evidence type="ECO:0000313" key="1">
    <source>
        <dbReference type="EMBL" id="PDZ94541.1"/>
    </source>
</evidence>
<sequence>MWNYEKIIPIGSKFTMFDGESLKNVESASLFEALPNNLGYVQALFLSDMDNNEIEFLNKGNISFRYIKGEAGFVLALIHFEGTDLFIEIEFDPTTYKDNRAMQLIQSNNSICFVGIESTDLQVKVNRNIVIPLKLANIWSSTWATALNIKDFSRKYKNWIETLQNDYDSQELWAIAKPVGIIKN</sequence>